<dbReference type="STRING" id="1797197.A2Y75_07085"/>
<dbReference type="Gene3D" id="1.20.5.1930">
    <property type="match status" value="1"/>
</dbReference>
<comment type="subcellular location">
    <subcellularLocation>
        <location evidence="3">Cytoplasm</location>
    </subcellularLocation>
</comment>
<organism evidence="20 21">
    <name type="scientific">Candidatus Solincola sediminis</name>
    <dbReference type="NCBI Taxonomy" id="1797199"/>
    <lineage>
        <taxon>Bacteria</taxon>
        <taxon>Bacillati</taxon>
        <taxon>Actinomycetota</taxon>
        <taxon>Candidatus Geothermincolia</taxon>
        <taxon>Candidatus Geothermincolales</taxon>
        <taxon>Candidatus Geothermincolaceae</taxon>
        <taxon>Candidatus Solincola</taxon>
    </lineage>
</organism>
<evidence type="ECO:0000256" key="6">
    <source>
        <dbReference type="ARBA" id="ARBA00022485"/>
    </source>
</evidence>
<evidence type="ECO:0000256" key="14">
    <source>
        <dbReference type="ARBA" id="ARBA00023004"/>
    </source>
</evidence>
<comment type="caution">
    <text evidence="20">The sequence shown here is derived from an EMBL/GenBank/DDBJ whole genome shotgun (WGS) entry which is preliminary data.</text>
</comment>
<dbReference type="AlphaFoldDB" id="A0A1F2WJ92"/>
<protein>
    <recommendedName>
        <fullName evidence="5">Oxygen sensor histidine kinase NreB</fullName>
        <ecNumber evidence="4">2.7.13.3</ecNumber>
    </recommendedName>
    <alternativeName>
        <fullName evidence="18">Nitrogen regulation protein B</fullName>
    </alternativeName>
</protein>
<dbReference type="SMART" id="SM00065">
    <property type="entry name" value="GAF"/>
    <property type="match status" value="1"/>
</dbReference>
<evidence type="ECO:0000256" key="2">
    <source>
        <dbReference type="ARBA" id="ARBA00001966"/>
    </source>
</evidence>
<dbReference type="GO" id="GO:0000155">
    <property type="term" value="F:phosphorelay sensor kinase activity"/>
    <property type="evidence" value="ECO:0007669"/>
    <property type="project" value="InterPro"/>
</dbReference>
<evidence type="ECO:0000256" key="8">
    <source>
        <dbReference type="ARBA" id="ARBA00022553"/>
    </source>
</evidence>
<keyword evidence="10" id="KW-0479">Metal-binding</keyword>
<dbReference type="GO" id="GO:0046983">
    <property type="term" value="F:protein dimerization activity"/>
    <property type="evidence" value="ECO:0007669"/>
    <property type="project" value="InterPro"/>
</dbReference>
<keyword evidence="14" id="KW-0408">Iron</keyword>
<evidence type="ECO:0000256" key="11">
    <source>
        <dbReference type="ARBA" id="ARBA00022741"/>
    </source>
</evidence>
<proteinExistence type="predicted"/>
<dbReference type="Pfam" id="PF02518">
    <property type="entry name" value="HATPase_c"/>
    <property type="match status" value="1"/>
</dbReference>
<dbReference type="InterPro" id="IPR050482">
    <property type="entry name" value="Sensor_HK_TwoCompSys"/>
</dbReference>
<keyword evidence="15" id="KW-0902">Two-component regulatory system</keyword>
<dbReference type="GO" id="GO:0016020">
    <property type="term" value="C:membrane"/>
    <property type="evidence" value="ECO:0007669"/>
    <property type="project" value="InterPro"/>
</dbReference>
<dbReference type="InterPro" id="IPR025751">
    <property type="entry name" value="RsbRD_N_dom"/>
</dbReference>
<evidence type="ECO:0000313" key="20">
    <source>
        <dbReference type="EMBL" id="OFW56916.1"/>
    </source>
</evidence>
<keyword evidence="12" id="KW-0418">Kinase</keyword>
<evidence type="ECO:0000256" key="1">
    <source>
        <dbReference type="ARBA" id="ARBA00000085"/>
    </source>
</evidence>
<sequence length="538" mass="61063">MNPEADLNIRTAALDLLKGRLDDIVEEINGILIDSIPSFRNRSPQFYSRVSEISRTACESVLAQLDRGKIAMDAFDWGDLQAFELADILRAFRVGSEVAWRWIRKVWEGAGYTAEEYLRASELIWEFYFRAADSVAQNYIDQRQRSVREFNLLLNRIRVIQDREELMRQIVDGACDRLAYRRCLLFLYEREMLIPVAARDREDQSWGREIIREVRRFPISPMAKGLEARAFYERAMKSGRGEEGVNVAFLSPEKGSEFVVVPVNPTGSPKGLMYIEADVGAVIAEGDREILSTYADTVGMALENTRLYREVEAKRRVMDHLMARVNTAHEEERARIARELHDSVAQTLLKIIYAAGFALDFLQEDPHLAVDEIEEVQQRAKECMRELREIMANLRPTPLDILGLKETIIRYAEQFEEEYAINTSLDLRGLESISTSAELTVFRILQEELANVGKHSNATSVRIRSETSQGDFVLSVEDDGVGFDLNVLAAEQESGEHLGLMAMRERAELLGGYLSIDSMPGIGTRIIVRLPILSGGET</sequence>
<reference evidence="20 21" key="1">
    <citation type="journal article" date="2016" name="Nat. Commun.">
        <title>Thousands of microbial genomes shed light on interconnected biogeochemical processes in an aquifer system.</title>
        <authorList>
            <person name="Anantharaman K."/>
            <person name="Brown C.T."/>
            <person name="Hug L.A."/>
            <person name="Sharon I."/>
            <person name="Castelle C.J."/>
            <person name="Probst A.J."/>
            <person name="Thomas B.C."/>
            <person name="Singh A."/>
            <person name="Wilkins M.J."/>
            <person name="Karaoz U."/>
            <person name="Brodie E.L."/>
            <person name="Williams K.H."/>
            <person name="Hubbard S.S."/>
            <person name="Banfield J.F."/>
        </authorList>
    </citation>
    <scope>NUCLEOTIDE SEQUENCE [LARGE SCALE GENOMIC DNA]</scope>
</reference>
<evidence type="ECO:0000256" key="16">
    <source>
        <dbReference type="ARBA" id="ARBA00023014"/>
    </source>
</evidence>
<dbReference type="InterPro" id="IPR036890">
    <property type="entry name" value="HATPase_C_sf"/>
</dbReference>
<evidence type="ECO:0000256" key="15">
    <source>
        <dbReference type="ARBA" id="ARBA00023012"/>
    </source>
</evidence>
<comment type="cofactor">
    <cofactor evidence="2">
        <name>[4Fe-4S] cluster</name>
        <dbReference type="ChEBI" id="CHEBI:49883"/>
    </cofactor>
</comment>
<dbReference type="SUPFAM" id="SSF55874">
    <property type="entry name" value="ATPase domain of HSP90 chaperone/DNA topoisomerase II/histidine kinase"/>
    <property type="match status" value="1"/>
</dbReference>
<evidence type="ECO:0000256" key="17">
    <source>
        <dbReference type="ARBA" id="ARBA00024827"/>
    </source>
</evidence>
<dbReference type="InterPro" id="IPR029016">
    <property type="entry name" value="GAF-like_dom_sf"/>
</dbReference>
<keyword evidence="13" id="KW-0067">ATP-binding</keyword>
<keyword evidence="16" id="KW-0411">Iron-sulfur</keyword>
<dbReference type="GO" id="GO:0005524">
    <property type="term" value="F:ATP binding"/>
    <property type="evidence" value="ECO:0007669"/>
    <property type="project" value="UniProtKB-KW"/>
</dbReference>
<dbReference type="PROSITE" id="PS50109">
    <property type="entry name" value="HIS_KIN"/>
    <property type="match status" value="1"/>
</dbReference>
<name>A0A1F2WJ92_9ACTN</name>
<keyword evidence="7" id="KW-0963">Cytoplasm</keyword>
<dbReference type="GO" id="GO:0046872">
    <property type="term" value="F:metal ion binding"/>
    <property type="evidence" value="ECO:0007669"/>
    <property type="project" value="UniProtKB-KW"/>
</dbReference>
<dbReference type="PRINTS" id="PR00344">
    <property type="entry name" value="BCTRLSENSOR"/>
</dbReference>
<dbReference type="EC" id="2.7.13.3" evidence="4"/>
<dbReference type="GO" id="GO:0005737">
    <property type="term" value="C:cytoplasm"/>
    <property type="evidence" value="ECO:0007669"/>
    <property type="project" value="UniProtKB-SubCell"/>
</dbReference>
<dbReference type="EMBL" id="MELK01000040">
    <property type="protein sequence ID" value="OFW56916.1"/>
    <property type="molecule type" value="Genomic_DNA"/>
</dbReference>
<feature type="domain" description="Histidine kinase" evidence="19">
    <location>
        <begin position="343"/>
        <end position="534"/>
    </location>
</feature>
<keyword evidence="11" id="KW-0547">Nucleotide-binding</keyword>
<evidence type="ECO:0000256" key="3">
    <source>
        <dbReference type="ARBA" id="ARBA00004496"/>
    </source>
</evidence>
<comment type="function">
    <text evidence="17">Member of the two-component regulatory system NreB/NreC involved in the control of dissimilatory nitrate/nitrite reduction in response to oxygen. NreB functions as a direct oxygen sensor histidine kinase which is autophosphorylated, in the absence of oxygen, probably at the conserved histidine residue, and transfers its phosphate group probably to a conserved aspartate residue of NreC. NreB/NreC activates the expression of the nitrate (narGHJI) and nitrite (nir) reductase operons, as well as the putative nitrate transporter gene narT.</text>
</comment>
<dbReference type="InterPro" id="IPR005467">
    <property type="entry name" value="His_kinase_dom"/>
</dbReference>
<keyword evidence="8" id="KW-0597">Phosphoprotein</keyword>
<evidence type="ECO:0000256" key="5">
    <source>
        <dbReference type="ARBA" id="ARBA00017322"/>
    </source>
</evidence>
<dbReference type="PANTHER" id="PTHR24421">
    <property type="entry name" value="NITRATE/NITRITE SENSOR PROTEIN NARX-RELATED"/>
    <property type="match status" value="1"/>
</dbReference>
<dbReference type="InterPro" id="IPR004358">
    <property type="entry name" value="Sig_transdc_His_kin-like_C"/>
</dbReference>
<dbReference type="InterPro" id="IPR003594">
    <property type="entry name" value="HATPase_dom"/>
</dbReference>
<dbReference type="CDD" id="cd16917">
    <property type="entry name" value="HATPase_UhpB-NarQ-NarX-like"/>
    <property type="match status" value="1"/>
</dbReference>
<evidence type="ECO:0000256" key="13">
    <source>
        <dbReference type="ARBA" id="ARBA00022840"/>
    </source>
</evidence>
<dbReference type="Pfam" id="PF14361">
    <property type="entry name" value="RsbRD_N"/>
    <property type="match status" value="1"/>
</dbReference>
<evidence type="ECO:0000256" key="12">
    <source>
        <dbReference type="ARBA" id="ARBA00022777"/>
    </source>
</evidence>
<dbReference type="PANTHER" id="PTHR24421:SF10">
    <property type="entry name" value="NITRATE_NITRITE SENSOR PROTEIN NARQ"/>
    <property type="match status" value="1"/>
</dbReference>
<keyword evidence="9" id="KW-0808">Transferase</keyword>
<evidence type="ECO:0000313" key="21">
    <source>
        <dbReference type="Proteomes" id="UP000177876"/>
    </source>
</evidence>
<keyword evidence="6" id="KW-0004">4Fe-4S</keyword>
<evidence type="ECO:0000256" key="18">
    <source>
        <dbReference type="ARBA" id="ARBA00030800"/>
    </source>
</evidence>
<dbReference type="InterPro" id="IPR011712">
    <property type="entry name" value="Sig_transdc_His_kin_sub3_dim/P"/>
</dbReference>
<evidence type="ECO:0000256" key="9">
    <source>
        <dbReference type="ARBA" id="ARBA00022679"/>
    </source>
</evidence>
<evidence type="ECO:0000256" key="7">
    <source>
        <dbReference type="ARBA" id="ARBA00022490"/>
    </source>
</evidence>
<dbReference type="SUPFAM" id="SSF55781">
    <property type="entry name" value="GAF domain-like"/>
    <property type="match status" value="1"/>
</dbReference>
<evidence type="ECO:0000256" key="4">
    <source>
        <dbReference type="ARBA" id="ARBA00012438"/>
    </source>
</evidence>
<dbReference type="Proteomes" id="UP000177876">
    <property type="component" value="Unassembled WGS sequence"/>
</dbReference>
<dbReference type="SMART" id="SM00387">
    <property type="entry name" value="HATPase_c"/>
    <property type="match status" value="1"/>
</dbReference>
<comment type="catalytic activity">
    <reaction evidence="1">
        <text>ATP + protein L-histidine = ADP + protein N-phospho-L-histidine.</text>
        <dbReference type="EC" id="2.7.13.3"/>
    </reaction>
</comment>
<evidence type="ECO:0000259" key="19">
    <source>
        <dbReference type="PROSITE" id="PS50109"/>
    </source>
</evidence>
<dbReference type="InterPro" id="IPR003018">
    <property type="entry name" value="GAF"/>
</dbReference>
<dbReference type="Pfam" id="PF07730">
    <property type="entry name" value="HisKA_3"/>
    <property type="match status" value="1"/>
</dbReference>
<gene>
    <name evidence="20" type="ORF">A2Y75_07085</name>
</gene>
<accession>A0A1F2WJ92</accession>
<dbReference type="Gene3D" id="3.30.450.40">
    <property type="match status" value="1"/>
</dbReference>
<dbReference type="Gene3D" id="3.30.565.10">
    <property type="entry name" value="Histidine kinase-like ATPase, C-terminal domain"/>
    <property type="match status" value="1"/>
</dbReference>
<evidence type="ECO:0000256" key="10">
    <source>
        <dbReference type="ARBA" id="ARBA00022723"/>
    </source>
</evidence>
<dbReference type="GO" id="GO:0051539">
    <property type="term" value="F:4 iron, 4 sulfur cluster binding"/>
    <property type="evidence" value="ECO:0007669"/>
    <property type="project" value="UniProtKB-KW"/>
</dbReference>